<accession>A0A2U1SP27</accession>
<dbReference type="InterPro" id="IPR003018">
    <property type="entry name" value="GAF"/>
</dbReference>
<dbReference type="InterPro" id="IPR009057">
    <property type="entry name" value="Homeodomain-like_sf"/>
</dbReference>
<protein>
    <submittedName>
        <fullName evidence="3">Fis family transcriptional regulator</fullName>
    </submittedName>
</protein>
<dbReference type="AlphaFoldDB" id="A0A2U1SP27"/>
<dbReference type="SUPFAM" id="SSF46689">
    <property type="entry name" value="Homeodomain-like"/>
    <property type="match status" value="1"/>
</dbReference>
<dbReference type="Pfam" id="PF02954">
    <property type="entry name" value="HTH_8"/>
    <property type="match status" value="1"/>
</dbReference>
<dbReference type="GO" id="GO:0043565">
    <property type="term" value="F:sequence-specific DNA binding"/>
    <property type="evidence" value="ECO:0007669"/>
    <property type="project" value="InterPro"/>
</dbReference>
<dbReference type="Proteomes" id="UP000245137">
    <property type="component" value="Unassembled WGS sequence"/>
</dbReference>
<organism evidence="3 4">
    <name type="scientific">Methylosinus sporium</name>
    <dbReference type="NCBI Taxonomy" id="428"/>
    <lineage>
        <taxon>Bacteria</taxon>
        <taxon>Pseudomonadati</taxon>
        <taxon>Pseudomonadota</taxon>
        <taxon>Alphaproteobacteria</taxon>
        <taxon>Hyphomicrobiales</taxon>
        <taxon>Methylocystaceae</taxon>
        <taxon>Methylosinus</taxon>
    </lineage>
</organism>
<dbReference type="Gene3D" id="1.10.10.60">
    <property type="entry name" value="Homeodomain-like"/>
    <property type="match status" value="1"/>
</dbReference>
<name>A0A2U1SP27_METSR</name>
<feature type="domain" description="DNA binding HTH" evidence="2">
    <location>
        <begin position="327"/>
        <end position="366"/>
    </location>
</feature>
<dbReference type="Pfam" id="PF01590">
    <property type="entry name" value="GAF"/>
    <property type="match status" value="1"/>
</dbReference>
<evidence type="ECO:0000313" key="3">
    <source>
        <dbReference type="EMBL" id="PWB93367.1"/>
    </source>
</evidence>
<feature type="domain" description="GAF" evidence="1">
    <location>
        <begin position="88"/>
        <end position="202"/>
    </location>
</feature>
<evidence type="ECO:0000259" key="2">
    <source>
        <dbReference type="Pfam" id="PF02954"/>
    </source>
</evidence>
<evidence type="ECO:0000313" key="4">
    <source>
        <dbReference type="Proteomes" id="UP000245137"/>
    </source>
</evidence>
<dbReference type="EMBL" id="PUIV01000022">
    <property type="protein sequence ID" value="PWB93367.1"/>
    <property type="molecule type" value="Genomic_DNA"/>
</dbReference>
<dbReference type="PRINTS" id="PR01590">
    <property type="entry name" value="HTHFIS"/>
</dbReference>
<evidence type="ECO:0000259" key="1">
    <source>
        <dbReference type="Pfam" id="PF01590"/>
    </source>
</evidence>
<gene>
    <name evidence="3" type="ORF">C5689_13140</name>
</gene>
<dbReference type="RefSeq" id="WP_108917730.1">
    <property type="nucleotide sequence ID" value="NZ_BGJY01000011.1"/>
</dbReference>
<sequence>MPLYSASLTEAAREKFFGRGELPTVELKQPILRSWLRCAELGLDVAKPPRAAALERTELQTFLARHERLRRLCRPELDALNAEAHETGAVVILADAQGVIVDAVGDIGFAAQAAEISLRPGAHWSEAAAGTNAIGAALAERRAVAVHGGEHFFESHANLSGAAAPIVDPRGVVVGALALSANAGVHRVHALGLVRFAVEQIEHRFFGGNAFSAATVLRFHTDPAVVGAPREGLLAFDDDKRLIAANRRGLSFVQRDWSALDCVSFDELFEPLRAAPQMAEIIGSDGRRYYGLANTPSSCRARPTDCPLELHDICFEPLSARLAEHRLRDAELSAMRAALDACDGNFSKAARVLGVHRSTLYRRLNERAGAR</sequence>
<dbReference type="OrthoDB" id="9762726at2"/>
<dbReference type="InterPro" id="IPR002197">
    <property type="entry name" value="HTH_Fis"/>
</dbReference>
<reference evidence="3 4" key="1">
    <citation type="journal article" date="2018" name="Appl. Microbiol. Biotechnol.">
        <title>Co-cultivation of the strictly anaerobic methanogen Methanosarcina barkeri with aerobic methanotrophs in an oxygen-limited membrane bioreactor.</title>
        <authorList>
            <person name="In 't Zandt M.H."/>
            <person name="van den Bosch T.J.M."/>
            <person name="Rijkers R."/>
            <person name="van Kessel M.A.H.J."/>
            <person name="Jetten M.S.M."/>
            <person name="Welte C.U."/>
        </authorList>
    </citation>
    <scope>NUCLEOTIDE SEQUENCE [LARGE SCALE GENOMIC DNA]</scope>
    <source>
        <strain evidence="3 4">DSM 17706</strain>
    </source>
</reference>
<dbReference type="Gene3D" id="3.30.450.40">
    <property type="match status" value="1"/>
</dbReference>
<comment type="caution">
    <text evidence="3">The sequence shown here is derived from an EMBL/GenBank/DDBJ whole genome shotgun (WGS) entry which is preliminary data.</text>
</comment>
<keyword evidence="4" id="KW-1185">Reference proteome</keyword>
<dbReference type="SUPFAM" id="SSF55781">
    <property type="entry name" value="GAF domain-like"/>
    <property type="match status" value="1"/>
</dbReference>
<proteinExistence type="predicted"/>
<dbReference type="InterPro" id="IPR029016">
    <property type="entry name" value="GAF-like_dom_sf"/>
</dbReference>